<gene>
    <name evidence="2" type="ORF">JIN84_02270</name>
</gene>
<organism evidence="2 3">
    <name type="scientific">Luteolibacter yonseiensis</name>
    <dbReference type="NCBI Taxonomy" id="1144680"/>
    <lineage>
        <taxon>Bacteria</taxon>
        <taxon>Pseudomonadati</taxon>
        <taxon>Verrucomicrobiota</taxon>
        <taxon>Verrucomicrobiia</taxon>
        <taxon>Verrucomicrobiales</taxon>
        <taxon>Verrucomicrobiaceae</taxon>
        <taxon>Luteolibacter</taxon>
    </lineage>
</organism>
<comment type="caution">
    <text evidence="2">The sequence shown here is derived from an EMBL/GenBank/DDBJ whole genome shotgun (WGS) entry which is preliminary data.</text>
</comment>
<dbReference type="RefSeq" id="WP_200349386.1">
    <property type="nucleotide sequence ID" value="NZ_BAABHZ010000010.1"/>
</dbReference>
<evidence type="ECO:0000259" key="1">
    <source>
        <dbReference type="Pfam" id="PF11984"/>
    </source>
</evidence>
<protein>
    <submittedName>
        <fullName evidence="2">EpsI family protein</fullName>
    </submittedName>
</protein>
<evidence type="ECO:0000313" key="2">
    <source>
        <dbReference type="EMBL" id="MBK1814420.1"/>
    </source>
</evidence>
<dbReference type="InterPro" id="IPR014263">
    <property type="entry name" value="Methanolan_biosynth_EpsI"/>
</dbReference>
<feature type="domain" description="Methanolan biosynthesis EpsI" evidence="1">
    <location>
        <begin position="10"/>
        <end position="233"/>
    </location>
</feature>
<proteinExistence type="predicted"/>
<dbReference type="Pfam" id="PF11984">
    <property type="entry name" value="DUF3485"/>
    <property type="match status" value="1"/>
</dbReference>
<dbReference type="EMBL" id="JAENIK010000004">
    <property type="protein sequence ID" value="MBK1814420.1"/>
    <property type="molecule type" value="Genomic_DNA"/>
</dbReference>
<evidence type="ECO:0000313" key="3">
    <source>
        <dbReference type="Proteomes" id="UP000600139"/>
    </source>
</evidence>
<sequence>MKAPPWILPLFLGGALSAIYFLPKVGAVAQSAVEMKLPQEMDGWVFEGQPASEAEIKTLAPDTQFSKGLCYRERPGEINSYGNPAQDNIQLSIVLSGADINNSIHRPERCMPAQGHNITGTSSSVLKLSNGRELETKRLVSVLGKKDLRVQDRETYLKYNCLTYYFFVGHDRLSNDHLKRTLLDMQDRLLRGMDQRWAYVTVTMSYGKIPGEDGEGISQEEADAKLVKFLTEFSEGQINWKQITH</sequence>
<reference evidence="2" key="1">
    <citation type="submission" date="2021-01" db="EMBL/GenBank/DDBJ databases">
        <title>Modified the classification status of verrucomicrobia.</title>
        <authorList>
            <person name="Feng X."/>
        </authorList>
    </citation>
    <scope>NUCLEOTIDE SEQUENCE</scope>
    <source>
        <strain evidence="2">JCM 18052</strain>
    </source>
</reference>
<name>A0A934R342_9BACT</name>
<keyword evidence="3" id="KW-1185">Reference proteome</keyword>
<dbReference type="AlphaFoldDB" id="A0A934R342"/>
<accession>A0A934R342</accession>
<dbReference type="Proteomes" id="UP000600139">
    <property type="component" value="Unassembled WGS sequence"/>
</dbReference>